<organism evidence="2 3">
    <name type="scientific">Catenulispora yoronensis</name>
    <dbReference type="NCBI Taxonomy" id="450799"/>
    <lineage>
        <taxon>Bacteria</taxon>
        <taxon>Bacillati</taxon>
        <taxon>Actinomycetota</taxon>
        <taxon>Actinomycetes</taxon>
        <taxon>Catenulisporales</taxon>
        <taxon>Catenulisporaceae</taxon>
        <taxon>Catenulispora</taxon>
    </lineage>
</organism>
<feature type="compositionally biased region" description="Low complexity" evidence="1">
    <location>
        <begin position="9"/>
        <end position="28"/>
    </location>
</feature>
<dbReference type="SUPFAM" id="SSF55298">
    <property type="entry name" value="YjgF-like"/>
    <property type="match status" value="1"/>
</dbReference>
<sequence length="159" mass="16317">MSTGPAERAATTTATTATAAAATTPTTPHELVNPPELAAPVGFSHAVAAGPGRTVYLGGQAALHPDGTVNPAAGLVEQFDLALANLAATLAAAGAAPEHLVTVTVFATDAEQYRKDLKELGRVWRRHLGRHYPAMAFFEVKGLFDPAALVELTGVAVVP</sequence>
<dbReference type="EMBL" id="BAAAQN010000057">
    <property type="protein sequence ID" value="GAA2053738.1"/>
    <property type="molecule type" value="Genomic_DNA"/>
</dbReference>
<dbReference type="InterPro" id="IPR006175">
    <property type="entry name" value="YjgF/YER057c/UK114"/>
</dbReference>
<evidence type="ECO:0000313" key="3">
    <source>
        <dbReference type="Proteomes" id="UP001500751"/>
    </source>
</evidence>
<dbReference type="CDD" id="cd00448">
    <property type="entry name" value="YjgF_YER057c_UK114_family"/>
    <property type="match status" value="1"/>
</dbReference>
<reference evidence="3" key="1">
    <citation type="journal article" date="2019" name="Int. J. Syst. Evol. Microbiol.">
        <title>The Global Catalogue of Microorganisms (GCM) 10K type strain sequencing project: providing services to taxonomists for standard genome sequencing and annotation.</title>
        <authorList>
            <consortium name="The Broad Institute Genomics Platform"/>
            <consortium name="The Broad Institute Genome Sequencing Center for Infectious Disease"/>
            <person name="Wu L."/>
            <person name="Ma J."/>
        </authorList>
    </citation>
    <scope>NUCLEOTIDE SEQUENCE [LARGE SCALE GENOMIC DNA]</scope>
    <source>
        <strain evidence="3">JCM 16014</strain>
    </source>
</reference>
<dbReference type="PANTHER" id="PTHR43857:SF1">
    <property type="entry name" value="YJGH FAMILY PROTEIN"/>
    <property type="match status" value="1"/>
</dbReference>
<dbReference type="Proteomes" id="UP001500751">
    <property type="component" value="Unassembled WGS sequence"/>
</dbReference>
<feature type="region of interest" description="Disordered" evidence="1">
    <location>
        <begin position="1"/>
        <end position="31"/>
    </location>
</feature>
<protein>
    <submittedName>
        <fullName evidence="2">RidA family protein</fullName>
    </submittedName>
</protein>
<evidence type="ECO:0000313" key="2">
    <source>
        <dbReference type="EMBL" id="GAA2053738.1"/>
    </source>
</evidence>
<dbReference type="Pfam" id="PF01042">
    <property type="entry name" value="Ribonuc_L-PSP"/>
    <property type="match status" value="1"/>
</dbReference>
<dbReference type="Gene3D" id="3.30.1330.40">
    <property type="entry name" value="RutC-like"/>
    <property type="match status" value="1"/>
</dbReference>
<comment type="caution">
    <text evidence="2">The sequence shown here is derived from an EMBL/GenBank/DDBJ whole genome shotgun (WGS) entry which is preliminary data.</text>
</comment>
<name>A0ABN2V750_9ACTN</name>
<dbReference type="PANTHER" id="PTHR43857">
    <property type="entry name" value="BLR7761 PROTEIN"/>
    <property type="match status" value="1"/>
</dbReference>
<evidence type="ECO:0000256" key="1">
    <source>
        <dbReference type="SAM" id="MobiDB-lite"/>
    </source>
</evidence>
<dbReference type="RefSeq" id="WP_344670187.1">
    <property type="nucleotide sequence ID" value="NZ_BAAAQN010000057.1"/>
</dbReference>
<keyword evidence="3" id="KW-1185">Reference proteome</keyword>
<proteinExistence type="predicted"/>
<gene>
    <name evidence="2" type="ORF">GCM10009839_72100</name>
</gene>
<accession>A0ABN2V750</accession>
<dbReference type="InterPro" id="IPR035959">
    <property type="entry name" value="RutC-like_sf"/>
</dbReference>